<dbReference type="OMA" id="HAFWERM"/>
<accession>F9WB35</accession>
<name>F9WB35_TRYCI</name>
<proteinExistence type="predicted"/>
<dbReference type="Proteomes" id="UP000000702">
    <property type="component" value="Unassembled WGS sequence"/>
</dbReference>
<keyword evidence="3" id="KW-1185">Reference proteome</keyword>
<dbReference type="EMBL" id="CAEQ01001524">
    <property type="protein sequence ID" value="CCD14466.1"/>
    <property type="molecule type" value="Genomic_DNA"/>
</dbReference>
<evidence type="ECO:0000259" key="1">
    <source>
        <dbReference type="Pfam" id="PF24466"/>
    </source>
</evidence>
<evidence type="ECO:0000313" key="2">
    <source>
        <dbReference type="EMBL" id="CCD14466.1"/>
    </source>
</evidence>
<protein>
    <submittedName>
        <fullName evidence="2">WGS project CAEQ00000000 data, annotated contig 2054</fullName>
    </submittedName>
</protein>
<reference evidence="2 3" key="2">
    <citation type="journal article" date="2012" name="Proc. Natl. Acad. Sci. U.S.A.">
        <title>Antigenic diversity is generated by distinct evolutionary mechanisms in African trypanosome species.</title>
        <authorList>
            <person name="Jackson A.P."/>
            <person name="Berry A."/>
            <person name="Aslett M."/>
            <person name="Allison H.C."/>
            <person name="Burton P."/>
            <person name="Vavrova-Anderson J."/>
            <person name="Brown R."/>
            <person name="Browne H."/>
            <person name="Corton N."/>
            <person name="Hauser H."/>
            <person name="Gamble J."/>
            <person name="Gilderthorp R."/>
            <person name="Marcello L."/>
            <person name="McQuillan J."/>
            <person name="Otto T.D."/>
            <person name="Quail M.A."/>
            <person name="Sanders M.J."/>
            <person name="van Tonder A."/>
            <person name="Ginger M.L."/>
            <person name="Field M.C."/>
            <person name="Barry J.D."/>
            <person name="Hertz-Fowler C."/>
            <person name="Berriman M."/>
        </authorList>
    </citation>
    <scope>NUCLEOTIDE SEQUENCE [LARGE SCALE GENOMIC DNA]</scope>
    <source>
        <strain evidence="2 3">IL3000</strain>
    </source>
</reference>
<reference evidence="3" key="1">
    <citation type="submission" date="2011-07" db="EMBL/GenBank/DDBJ databases">
        <title>Divergent evolution of antigenic variation in African trypanosomes.</title>
        <authorList>
            <person name="Jackson A.P."/>
            <person name="Berry A."/>
            <person name="Allison H.C."/>
            <person name="Burton P."/>
            <person name="Anderson J."/>
            <person name="Aslett M."/>
            <person name="Brown R."/>
            <person name="Corton N."/>
            <person name="Harris D."/>
            <person name="Hauser H."/>
            <person name="Gamble J."/>
            <person name="Gilderthorp R."/>
            <person name="McQuillan J."/>
            <person name="Quail M.A."/>
            <person name="Sanders M."/>
            <person name="Van Tonder A."/>
            <person name="Ginger M.L."/>
            <person name="Donelson J.E."/>
            <person name="Field M.C."/>
            <person name="Barry J.D."/>
            <person name="Berriman M."/>
            <person name="Hertz-Fowler C."/>
        </authorList>
    </citation>
    <scope>NUCLEOTIDE SEQUENCE [LARGE SCALE GENOMIC DNA]</scope>
    <source>
        <strain evidence="3">IL3000</strain>
    </source>
</reference>
<feature type="domain" description="DUF7578" evidence="1">
    <location>
        <begin position="36"/>
        <end position="85"/>
    </location>
</feature>
<organism evidence="2 3">
    <name type="scientific">Trypanosoma congolense (strain IL3000)</name>
    <dbReference type="NCBI Taxonomy" id="1068625"/>
    <lineage>
        <taxon>Eukaryota</taxon>
        <taxon>Discoba</taxon>
        <taxon>Euglenozoa</taxon>
        <taxon>Kinetoplastea</taxon>
        <taxon>Metakinetoplastina</taxon>
        <taxon>Trypanosomatida</taxon>
        <taxon>Trypanosomatidae</taxon>
        <taxon>Trypanosoma</taxon>
        <taxon>Nannomonas</taxon>
    </lineage>
</organism>
<evidence type="ECO:0000313" key="3">
    <source>
        <dbReference type="Proteomes" id="UP000000702"/>
    </source>
</evidence>
<dbReference type="InterPro" id="IPR056000">
    <property type="entry name" value="DUF7578"/>
</dbReference>
<dbReference type="Pfam" id="PF24466">
    <property type="entry name" value="DUF7578"/>
    <property type="match status" value="1"/>
</dbReference>
<comment type="caution">
    <text evidence="2">The sequence shown here is derived from an EMBL/GenBank/DDBJ whole genome shotgun (WGS) entry which is preliminary data.</text>
</comment>
<gene>
    <name evidence="2" type="ORF">TCIL3000_0_50760</name>
</gene>
<dbReference type="VEuPathDB" id="TriTrypDB:TcIL3000_0_50760"/>
<sequence>MQIGYGGDESEWTMETKAEDVLLARSRDLYGVSAYDFLVTYYNNAYGLDPENFVSLAEFLNRPSDYVKDEKQRKDVMSSMQYKVARLDVCMLENICSMQRQGIRTLNDWACQQCSVNVDRITKGILTRAVKQVLQSTTEQGSAQNNCLTHHTFLRHSLLTFMHGRLLSRVLARLSRLPRQGSDTNGRESVLQKTGEDLMPYVPSRVLCYFPEGVERRDLEHGKLYVPKPPFPIADAFFFVKEKNARHTNILLIKVVTEVTLQPLQMNESMIHAFWERMSKIFKFWDCFASLADWEIIYIHSSSDTLLPQSVEMEHASRLQKDNSQEFKISFWDDIQQYQIVLDADRIHEVYGENMKFPFSEATLPYSEILFEHWWSIVTRS</sequence>
<dbReference type="AlphaFoldDB" id="F9WB35"/>